<dbReference type="RefSeq" id="WP_145216916.1">
    <property type="nucleotide sequence ID" value="NZ_CP036432.1"/>
</dbReference>
<organism evidence="2 3">
    <name type="scientific">Stieleria magnilauensis</name>
    <dbReference type="NCBI Taxonomy" id="2527963"/>
    <lineage>
        <taxon>Bacteria</taxon>
        <taxon>Pseudomonadati</taxon>
        <taxon>Planctomycetota</taxon>
        <taxon>Planctomycetia</taxon>
        <taxon>Pirellulales</taxon>
        <taxon>Pirellulaceae</taxon>
        <taxon>Stieleria</taxon>
    </lineage>
</organism>
<evidence type="ECO:0000313" key="3">
    <source>
        <dbReference type="Proteomes" id="UP000318081"/>
    </source>
</evidence>
<dbReference type="EMBL" id="CP036432">
    <property type="protein sequence ID" value="QDV86161.1"/>
    <property type="molecule type" value="Genomic_DNA"/>
</dbReference>
<keyword evidence="1" id="KW-0238">DNA-binding</keyword>
<reference evidence="2 3" key="1">
    <citation type="submission" date="2019-02" db="EMBL/GenBank/DDBJ databases">
        <title>Deep-cultivation of Planctomycetes and their phenomic and genomic characterization uncovers novel biology.</title>
        <authorList>
            <person name="Wiegand S."/>
            <person name="Jogler M."/>
            <person name="Boedeker C."/>
            <person name="Pinto D."/>
            <person name="Vollmers J."/>
            <person name="Rivas-Marin E."/>
            <person name="Kohn T."/>
            <person name="Peeters S.H."/>
            <person name="Heuer A."/>
            <person name="Rast P."/>
            <person name="Oberbeckmann S."/>
            <person name="Bunk B."/>
            <person name="Jeske O."/>
            <person name="Meyerdierks A."/>
            <person name="Storesund J.E."/>
            <person name="Kallscheuer N."/>
            <person name="Luecker S."/>
            <person name="Lage O.M."/>
            <person name="Pohl T."/>
            <person name="Merkel B.J."/>
            <person name="Hornburger P."/>
            <person name="Mueller R.-W."/>
            <person name="Bruemmer F."/>
            <person name="Labrenz M."/>
            <person name="Spormann A.M."/>
            <person name="Op den Camp H."/>
            <person name="Overmann J."/>
            <person name="Amann R."/>
            <person name="Jetten M.S.M."/>
            <person name="Mascher T."/>
            <person name="Medema M.H."/>
            <person name="Devos D.P."/>
            <person name="Kaster A.-K."/>
            <person name="Ovreas L."/>
            <person name="Rohde M."/>
            <person name="Galperin M.Y."/>
            <person name="Jogler C."/>
        </authorList>
    </citation>
    <scope>NUCLEOTIDE SEQUENCE [LARGE SCALE GENOMIC DNA]</scope>
    <source>
        <strain evidence="2 3">TBK1r</strain>
    </source>
</reference>
<dbReference type="Proteomes" id="UP000318081">
    <property type="component" value="Chromosome"/>
</dbReference>
<gene>
    <name evidence="2" type="ORF">TBK1r_51790</name>
</gene>
<accession>A0ABX5XZN9</accession>
<protein>
    <submittedName>
        <fullName evidence="2">Site-specific tyrosine recombinase XerC</fullName>
    </submittedName>
</protein>
<keyword evidence="3" id="KW-1185">Reference proteome</keyword>
<sequence>MASTLQTQVQSYIAHLQRSGHKRRVVNTTKKQLDYFVTWCQTLSIDSTDQLSDITASDYLEHLQNETDLLNGSVIGTRIVRERIT</sequence>
<evidence type="ECO:0000313" key="2">
    <source>
        <dbReference type="EMBL" id="QDV86161.1"/>
    </source>
</evidence>
<evidence type="ECO:0000256" key="1">
    <source>
        <dbReference type="ARBA" id="ARBA00023125"/>
    </source>
</evidence>
<dbReference type="InterPro" id="IPR010998">
    <property type="entry name" value="Integrase_recombinase_N"/>
</dbReference>
<proteinExistence type="predicted"/>
<dbReference type="Gene3D" id="1.10.150.130">
    <property type="match status" value="1"/>
</dbReference>
<name>A0ABX5XZN9_9BACT</name>